<accession>A0A4D6MC82</accession>
<keyword evidence="3" id="KW-1185">Reference proteome</keyword>
<feature type="region of interest" description="Disordered" evidence="1">
    <location>
        <begin position="1"/>
        <end position="41"/>
    </location>
</feature>
<dbReference type="EMBL" id="CP039350">
    <property type="protein sequence ID" value="QCD97676.1"/>
    <property type="molecule type" value="Genomic_DNA"/>
</dbReference>
<reference evidence="2 3" key="1">
    <citation type="submission" date="2019-04" db="EMBL/GenBank/DDBJ databases">
        <title>An improved genome assembly and genetic linkage map for asparagus bean, Vigna unguiculata ssp. sesquipedialis.</title>
        <authorList>
            <person name="Xia Q."/>
            <person name="Zhang R."/>
            <person name="Dong Y."/>
        </authorList>
    </citation>
    <scope>NUCLEOTIDE SEQUENCE [LARGE SCALE GENOMIC DNA]</scope>
    <source>
        <tissue evidence="2">Leaf</tissue>
    </source>
</reference>
<evidence type="ECO:0000313" key="2">
    <source>
        <dbReference type="EMBL" id="QCD97676.1"/>
    </source>
</evidence>
<proteinExistence type="predicted"/>
<organism evidence="2 3">
    <name type="scientific">Vigna unguiculata</name>
    <name type="common">Cowpea</name>
    <dbReference type="NCBI Taxonomy" id="3917"/>
    <lineage>
        <taxon>Eukaryota</taxon>
        <taxon>Viridiplantae</taxon>
        <taxon>Streptophyta</taxon>
        <taxon>Embryophyta</taxon>
        <taxon>Tracheophyta</taxon>
        <taxon>Spermatophyta</taxon>
        <taxon>Magnoliopsida</taxon>
        <taxon>eudicotyledons</taxon>
        <taxon>Gunneridae</taxon>
        <taxon>Pentapetalae</taxon>
        <taxon>rosids</taxon>
        <taxon>fabids</taxon>
        <taxon>Fabales</taxon>
        <taxon>Fabaceae</taxon>
        <taxon>Papilionoideae</taxon>
        <taxon>50 kb inversion clade</taxon>
        <taxon>NPAAA clade</taxon>
        <taxon>indigoferoid/millettioid clade</taxon>
        <taxon>Phaseoleae</taxon>
        <taxon>Vigna</taxon>
    </lineage>
</organism>
<feature type="compositionally biased region" description="Basic and acidic residues" evidence="1">
    <location>
        <begin position="1"/>
        <end position="11"/>
    </location>
</feature>
<dbReference type="Proteomes" id="UP000501690">
    <property type="component" value="Linkage Group LG6"/>
</dbReference>
<evidence type="ECO:0000256" key="1">
    <source>
        <dbReference type="SAM" id="MobiDB-lite"/>
    </source>
</evidence>
<protein>
    <submittedName>
        <fullName evidence="2">Uncharacterized protein</fullName>
    </submittedName>
</protein>
<gene>
    <name evidence="2" type="ORF">DEO72_LG6g2387</name>
</gene>
<evidence type="ECO:0000313" key="3">
    <source>
        <dbReference type="Proteomes" id="UP000501690"/>
    </source>
</evidence>
<dbReference type="AlphaFoldDB" id="A0A4D6MC82"/>
<sequence length="56" mass="6335">MIAPNDWREQLKVQQTSQKDQPGLPFLAKPPSSQREQLSLERKYQRVASVTALGLA</sequence>
<name>A0A4D6MC82_VIGUN</name>